<dbReference type="OrthoDB" id="5419315at2759"/>
<dbReference type="Proteomes" id="UP000054383">
    <property type="component" value="Unassembled WGS sequence"/>
</dbReference>
<dbReference type="InterPro" id="IPR021858">
    <property type="entry name" value="Fun_TF"/>
</dbReference>
<gene>
    <name evidence="4" type="ORF">PISL3812_06772</name>
</gene>
<dbReference type="EMBL" id="CVMT01000006">
    <property type="protein sequence ID" value="CRG89733.1"/>
    <property type="molecule type" value="Genomic_DNA"/>
</dbReference>
<dbReference type="GO" id="GO:0016740">
    <property type="term" value="F:transferase activity"/>
    <property type="evidence" value="ECO:0007669"/>
    <property type="project" value="UniProtKB-KW"/>
</dbReference>
<feature type="compositionally biased region" description="Polar residues" evidence="3">
    <location>
        <begin position="83"/>
        <end position="96"/>
    </location>
</feature>
<dbReference type="Pfam" id="PF11951">
    <property type="entry name" value="Fungal_trans_2"/>
    <property type="match status" value="1"/>
</dbReference>
<protein>
    <submittedName>
        <fullName evidence="4">Palmitoyltransferase AKR1</fullName>
    </submittedName>
</protein>
<dbReference type="PANTHER" id="PTHR37534">
    <property type="entry name" value="TRANSCRIPTIONAL ACTIVATOR PROTEIN UGA3"/>
    <property type="match status" value="1"/>
</dbReference>
<sequence>MCSVEDLEAAAGPVGDDTRSAMRQSPVVGTAMNEVGRKGQMVSKIRRNGPEDIGLEDRLGRRSRLQTKNRERNRVSLIDVSPRSISPPETSDTFSLARSDASPAYSPSETSEDDNQVRNLSTSISNFQTGPHEGNLAAGIDKEMNTQTVMLVTDQLVRAPPNDQFEQHLFSHYMNSLALRLYPVKLAQNPYRVVYGALATESAPLMKAIQFASALHLSQLGQLPKFAIQPYRVAMRDSFRDALTDLDETWSLGATVLLTVIFDVIGTGLDAWSSKLIGCRRLLEKGLSKSTGKLPATLQCVLLQFNWVVTMGRALVKGLVSPAIFDELECIGGASALDRVIEDIHMATNQSHWWDNLPDFHMHQFLRKSTEYSVAIDRLRASPDSTDSLLELMPSVAELINQIQNWRPDMSAVSPEYTDSVFHFNEIWRLGMLCYIYSDIYGFDSGHPCIQGFVETSLEHVQNLSWFQACLFPTFMIAVHCKTHETRVCFETGLRRMHTSLAFQGPLSVSLTLKQIWEYLENNTKKKASWRDIIKDLGMELNILL</sequence>
<evidence type="ECO:0000256" key="3">
    <source>
        <dbReference type="SAM" id="MobiDB-lite"/>
    </source>
</evidence>
<keyword evidence="5" id="KW-1185">Reference proteome</keyword>
<keyword evidence="2" id="KW-0539">Nucleus</keyword>
<name>A0A0U1M2C6_TALIS</name>
<dbReference type="AlphaFoldDB" id="A0A0U1M2C6"/>
<accession>A0A0U1M2C6</accession>
<comment type="subcellular location">
    <subcellularLocation>
        <location evidence="1">Nucleus</location>
    </subcellularLocation>
</comment>
<feature type="region of interest" description="Disordered" evidence="3">
    <location>
        <begin position="67"/>
        <end position="116"/>
    </location>
</feature>
<proteinExistence type="predicted"/>
<evidence type="ECO:0000256" key="2">
    <source>
        <dbReference type="ARBA" id="ARBA00023242"/>
    </source>
</evidence>
<dbReference type="PANTHER" id="PTHR37534:SF46">
    <property type="entry name" value="ZN(II)2CYS6 TRANSCRIPTION FACTOR (EUROFUNG)"/>
    <property type="match status" value="1"/>
</dbReference>
<reference evidence="4 5" key="1">
    <citation type="submission" date="2015-04" db="EMBL/GenBank/DDBJ databases">
        <authorList>
            <person name="Syromyatnikov M.Y."/>
            <person name="Popov V.N."/>
        </authorList>
    </citation>
    <scope>NUCLEOTIDE SEQUENCE [LARGE SCALE GENOMIC DNA]</scope>
    <source>
        <strain evidence="4">WF-38-12</strain>
    </source>
</reference>
<keyword evidence="4" id="KW-0808">Transferase</keyword>
<feature type="region of interest" description="Disordered" evidence="3">
    <location>
        <begin position="1"/>
        <end position="55"/>
    </location>
</feature>
<organism evidence="4 5">
    <name type="scientific">Talaromyces islandicus</name>
    <name type="common">Penicillium islandicum</name>
    <dbReference type="NCBI Taxonomy" id="28573"/>
    <lineage>
        <taxon>Eukaryota</taxon>
        <taxon>Fungi</taxon>
        <taxon>Dikarya</taxon>
        <taxon>Ascomycota</taxon>
        <taxon>Pezizomycotina</taxon>
        <taxon>Eurotiomycetes</taxon>
        <taxon>Eurotiomycetidae</taxon>
        <taxon>Eurotiales</taxon>
        <taxon>Trichocomaceae</taxon>
        <taxon>Talaromyces</taxon>
        <taxon>Talaromyces sect. Islandici</taxon>
    </lineage>
</organism>
<dbReference type="STRING" id="28573.A0A0U1M2C6"/>
<evidence type="ECO:0000256" key="1">
    <source>
        <dbReference type="ARBA" id="ARBA00004123"/>
    </source>
</evidence>
<dbReference type="GO" id="GO:0005634">
    <property type="term" value="C:nucleus"/>
    <property type="evidence" value="ECO:0007669"/>
    <property type="project" value="UniProtKB-SubCell"/>
</dbReference>
<evidence type="ECO:0000313" key="4">
    <source>
        <dbReference type="EMBL" id="CRG89733.1"/>
    </source>
</evidence>
<evidence type="ECO:0000313" key="5">
    <source>
        <dbReference type="Proteomes" id="UP000054383"/>
    </source>
</evidence>
<dbReference type="OMA" id="HCKTHET"/>